<dbReference type="AlphaFoldDB" id="A0A9P8PX43"/>
<dbReference type="Pfam" id="PF07690">
    <property type="entry name" value="MFS_1"/>
    <property type="match status" value="1"/>
</dbReference>
<feature type="region of interest" description="Disordered" evidence="3">
    <location>
        <begin position="1"/>
        <end position="35"/>
    </location>
</feature>
<feature type="compositionally biased region" description="Polar residues" evidence="3">
    <location>
        <begin position="18"/>
        <end position="29"/>
    </location>
</feature>
<keyword evidence="4" id="KW-1133">Transmembrane helix</keyword>
<comment type="similarity">
    <text evidence="2">Belongs to the major facilitator superfamily. Monocarboxylate porter (TC 2.A.1.13) family.</text>
</comment>
<feature type="transmembrane region" description="Helical" evidence="4">
    <location>
        <begin position="428"/>
        <end position="454"/>
    </location>
</feature>
<evidence type="ECO:0000256" key="1">
    <source>
        <dbReference type="ARBA" id="ARBA00004141"/>
    </source>
</evidence>
<reference evidence="5" key="1">
    <citation type="journal article" date="2021" name="Open Biol.">
        <title>Shared evolutionary footprints suggest mitochondrial oxidative damage underlies multiple complex I losses in fungi.</title>
        <authorList>
            <person name="Schikora-Tamarit M.A."/>
            <person name="Marcet-Houben M."/>
            <person name="Nosek J."/>
            <person name="Gabaldon T."/>
        </authorList>
    </citation>
    <scope>NUCLEOTIDE SEQUENCE</scope>
    <source>
        <strain evidence="5">CBS2887</strain>
    </source>
</reference>
<feature type="transmembrane region" description="Helical" evidence="4">
    <location>
        <begin position="137"/>
        <end position="157"/>
    </location>
</feature>
<comment type="caution">
    <text evidence="5">The sequence shown here is derived from an EMBL/GenBank/DDBJ whole genome shotgun (WGS) entry which is preliminary data.</text>
</comment>
<dbReference type="Gene3D" id="1.20.1250.20">
    <property type="entry name" value="MFS general substrate transporter like domains"/>
    <property type="match status" value="2"/>
</dbReference>
<evidence type="ECO:0000313" key="5">
    <source>
        <dbReference type="EMBL" id="KAH3678869.1"/>
    </source>
</evidence>
<evidence type="ECO:0000256" key="3">
    <source>
        <dbReference type="SAM" id="MobiDB-lite"/>
    </source>
</evidence>
<dbReference type="InterPro" id="IPR011701">
    <property type="entry name" value="MFS"/>
</dbReference>
<dbReference type="InterPro" id="IPR050327">
    <property type="entry name" value="Proton-linked_MCT"/>
</dbReference>
<dbReference type="Proteomes" id="UP000774326">
    <property type="component" value="Unassembled WGS sequence"/>
</dbReference>
<dbReference type="SUPFAM" id="SSF103473">
    <property type="entry name" value="MFS general substrate transporter"/>
    <property type="match status" value="1"/>
</dbReference>
<evidence type="ECO:0008006" key="7">
    <source>
        <dbReference type="Google" id="ProtNLM"/>
    </source>
</evidence>
<feature type="transmembrane region" description="Helical" evidence="4">
    <location>
        <begin position="169"/>
        <end position="189"/>
    </location>
</feature>
<feature type="transmembrane region" description="Helical" evidence="4">
    <location>
        <begin position="300"/>
        <end position="322"/>
    </location>
</feature>
<proteinExistence type="inferred from homology"/>
<dbReference type="GO" id="GO:0016020">
    <property type="term" value="C:membrane"/>
    <property type="evidence" value="ECO:0007669"/>
    <property type="project" value="UniProtKB-SubCell"/>
</dbReference>
<feature type="transmembrane region" description="Helical" evidence="4">
    <location>
        <begin position="72"/>
        <end position="92"/>
    </location>
</feature>
<gene>
    <name evidence="5" type="ORF">WICPIJ_008824</name>
</gene>
<feature type="transmembrane region" description="Helical" evidence="4">
    <location>
        <begin position="334"/>
        <end position="356"/>
    </location>
</feature>
<keyword evidence="4" id="KW-0812">Transmembrane</keyword>
<dbReference type="OrthoDB" id="410267at2759"/>
<evidence type="ECO:0000256" key="4">
    <source>
        <dbReference type="SAM" id="Phobius"/>
    </source>
</evidence>
<dbReference type="GO" id="GO:0022857">
    <property type="term" value="F:transmembrane transporter activity"/>
    <property type="evidence" value="ECO:0007669"/>
    <property type="project" value="InterPro"/>
</dbReference>
<feature type="transmembrane region" description="Helical" evidence="4">
    <location>
        <begin position="112"/>
        <end position="130"/>
    </location>
</feature>
<feature type="transmembrane region" description="Helical" evidence="4">
    <location>
        <begin position="390"/>
        <end position="416"/>
    </location>
</feature>
<feature type="transmembrane region" description="Helical" evidence="4">
    <location>
        <begin position="232"/>
        <end position="253"/>
    </location>
</feature>
<keyword evidence="6" id="KW-1185">Reference proteome</keyword>
<organism evidence="5 6">
    <name type="scientific">Wickerhamomyces pijperi</name>
    <name type="common">Yeast</name>
    <name type="synonym">Pichia pijperi</name>
    <dbReference type="NCBI Taxonomy" id="599730"/>
    <lineage>
        <taxon>Eukaryota</taxon>
        <taxon>Fungi</taxon>
        <taxon>Dikarya</taxon>
        <taxon>Ascomycota</taxon>
        <taxon>Saccharomycotina</taxon>
        <taxon>Saccharomycetes</taxon>
        <taxon>Phaffomycetales</taxon>
        <taxon>Wickerhamomycetaceae</taxon>
        <taxon>Wickerhamomyces</taxon>
    </lineage>
</organism>
<reference evidence="5" key="2">
    <citation type="submission" date="2021-01" db="EMBL/GenBank/DDBJ databases">
        <authorList>
            <person name="Schikora-Tamarit M.A."/>
        </authorList>
    </citation>
    <scope>NUCLEOTIDE SEQUENCE</scope>
    <source>
        <strain evidence="5">CBS2887</strain>
    </source>
</reference>
<dbReference type="InterPro" id="IPR036259">
    <property type="entry name" value="MFS_trans_sf"/>
</dbReference>
<feature type="transmembrane region" description="Helical" evidence="4">
    <location>
        <begin position="363"/>
        <end position="384"/>
    </location>
</feature>
<name>A0A9P8PX43_WICPI</name>
<evidence type="ECO:0000313" key="6">
    <source>
        <dbReference type="Proteomes" id="UP000774326"/>
    </source>
</evidence>
<feature type="transmembrane region" description="Helical" evidence="4">
    <location>
        <begin position="201"/>
        <end position="220"/>
    </location>
</feature>
<dbReference type="PANTHER" id="PTHR11360:SF319">
    <property type="entry name" value="MAJOR FACILITATOR SUPERFAMILY (MFS) PROFILE DOMAIN-CONTAINING PROTEIN"/>
    <property type="match status" value="1"/>
</dbReference>
<dbReference type="PANTHER" id="PTHR11360">
    <property type="entry name" value="MONOCARBOXYLATE TRANSPORTER"/>
    <property type="match status" value="1"/>
</dbReference>
<comment type="subcellular location">
    <subcellularLocation>
        <location evidence="1">Membrane</location>
        <topology evidence="1">Multi-pass membrane protein</topology>
    </subcellularLocation>
</comment>
<dbReference type="EMBL" id="JAEUBG010005062">
    <property type="protein sequence ID" value="KAH3678869.1"/>
    <property type="molecule type" value="Genomic_DNA"/>
</dbReference>
<accession>A0A9P8PX43</accession>
<protein>
    <recommendedName>
        <fullName evidence="7">Major facilitator superfamily (MFS) profile domain-containing protein</fullName>
    </recommendedName>
</protein>
<evidence type="ECO:0000256" key="2">
    <source>
        <dbReference type="ARBA" id="ARBA00006727"/>
    </source>
</evidence>
<keyword evidence="4" id="KW-0472">Membrane</keyword>
<sequence>MQELKPFNTEDATRESTLEFQQHSGSSQAGHHDRIPKDIQSSITPEYMEKDEVTVKVGEADSLEFPEGGKGWLVIIGCVFSSFSTFGMINSFGVYQSYYETVMFPEARSFKISIIGACQASIIYFLFPFVAPLIHSFGLRTTLFIGASFIITGLFGLSTTSEGQIWKCYVFQAIFFSIGSGFLFPPVCFSPMEWFKRKRAVALGISMCGVGLGGMVWPLIFKHMIDKVGFHWTVRTIAFIYIPLMCGAVIFIPQKLEQQYLHKRDTVSNSKFSKDKIRQLPQTYRLIVLNWVPLLKNKTYMALLTVNLIGMLSSYPAIFYLDLFATTIAPNAKLTSYVVMIYSIAGSPGRVIPALLADKCGRVNILSLCLLLSGVFILCMWIPAVKMELLNLFAAFGFLYGFFIGSLFSLFPACLGQIFGIKGSEARLGMFFLTSTPGPIIGSVIAGSFIPVAHKGDKELLLSAFTKLCLYSGIMLVCSETSVVGTLKDKPVNLPFNSGITLPTALAAPVEDGIMLPEAVLPPLQSLWDGPSTVFWVAVMEWTVVIKPSSIPKASLTTLANGAKQLVVQEALEIMFKSEVYLSSLTPITNIGASLDGAVMMTFLAPASMCFWAPSKEVKTPVESKT</sequence>